<feature type="domain" description="Mos1 transposase HTH" evidence="1">
    <location>
        <begin position="22"/>
        <end position="67"/>
    </location>
</feature>
<name>A0ABR1CA61_NECAM</name>
<evidence type="ECO:0000313" key="3">
    <source>
        <dbReference type="Proteomes" id="UP001303046"/>
    </source>
</evidence>
<evidence type="ECO:0000313" key="2">
    <source>
        <dbReference type="EMBL" id="KAK6735373.1"/>
    </source>
</evidence>
<keyword evidence="3" id="KW-1185">Reference proteome</keyword>
<dbReference type="InterPro" id="IPR041426">
    <property type="entry name" value="Mos1_HTH"/>
</dbReference>
<comment type="caution">
    <text evidence="2">The sequence shown here is derived from an EMBL/GenBank/DDBJ whole genome shotgun (WGS) entry which is preliminary data.</text>
</comment>
<sequence length="133" mass="14679">MYSRRPSLTFITMSITQKQLPSIFFYEWRGGIGATATAINNINNRMVECSTTIGTVKRWFARFANGDTDFEDKPAVGTPTLSKTPPFSVLSKRILRSTPAVLRRDSGVAIQQSSVPSRSSATETCWLNASLTP</sequence>
<protein>
    <recommendedName>
        <fullName evidence="1">Mos1 transposase HTH domain-containing protein</fullName>
    </recommendedName>
</protein>
<proteinExistence type="predicted"/>
<accession>A0ABR1CA61</accession>
<organism evidence="2 3">
    <name type="scientific">Necator americanus</name>
    <name type="common">Human hookworm</name>
    <dbReference type="NCBI Taxonomy" id="51031"/>
    <lineage>
        <taxon>Eukaryota</taxon>
        <taxon>Metazoa</taxon>
        <taxon>Ecdysozoa</taxon>
        <taxon>Nematoda</taxon>
        <taxon>Chromadorea</taxon>
        <taxon>Rhabditida</taxon>
        <taxon>Rhabditina</taxon>
        <taxon>Rhabditomorpha</taxon>
        <taxon>Strongyloidea</taxon>
        <taxon>Ancylostomatidae</taxon>
        <taxon>Bunostominae</taxon>
        <taxon>Necator</taxon>
    </lineage>
</organism>
<gene>
    <name evidence="2" type="primary">Necator_chrII.g6322</name>
    <name evidence="2" type="ORF">RB195_018529</name>
</gene>
<dbReference type="Proteomes" id="UP001303046">
    <property type="component" value="Unassembled WGS sequence"/>
</dbReference>
<dbReference type="EMBL" id="JAVFWL010000002">
    <property type="protein sequence ID" value="KAK6735373.1"/>
    <property type="molecule type" value="Genomic_DNA"/>
</dbReference>
<dbReference type="Pfam" id="PF17906">
    <property type="entry name" value="HTH_48"/>
    <property type="match status" value="1"/>
</dbReference>
<evidence type="ECO:0000259" key="1">
    <source>
        <dbReference type="Pfam" id="PF17906"/>
    </source>
</evidence>
<reference evidence="2 3" key="1">
    <citation type="submission" date="2023-08" db="EMBL/GenBank/DDBJ databases">
        <title>A Necator americanus chromosomal reference genome.</title>
        <authorList>
            <person name="Ilik V."/>
            <person name="Petrzelkova K.J."/>
            <person name="Pardy F."/>
            <person name="Fuh T."/>
            <person name="Niatou-Singa F.S."/>
            <person name="Gouil Q."/>
            <person name="Baker L."/>
            <person name="Ritchie M.E."/>
            <person name="Jex A.R."/>
            <person name="Gazzola D."/>
            <person name="Li H."/>
            <person name="Toshio Fujiwara R."/>
            <person name="Zhan B."/>
            <person name="Aroian R.V."/>
            <person name="Pafco B."/>
            <person name="Schwarz E.M."/>
        </authorList>
    </citation>
    <scope>NUCLEOTIDE SEQUENCE [LARGE SCALE GENOMIC DNA]</scope>
    <source>
        <strain evidence="2 3">Aroian</strain>
        <tissue evidence="2">Whole animal</tissue>
    </source>
</reference>